<dbReference type="AlphaFoldDB" id="A0A4V3WPP5"/>
<dbReference type="EMBL" id="SDRB02003643">
    <property type="protein sequence ID" value="THG17197.1"/>
    <property type="molecule type" value="Genomic_DNA"/>
</dbReference>
<protein>
    <recommendedName>
        <fullName evidence="4">K Homology domain-containing protein</fullName>
    </recommendedName>
</protein>
<reference evidence="5 6" key="1">
    <citation type="journal article" date="2018" name="Proc. Natl. Acad. Sci. U.S.A.">
        <title>Draft genome sequence of Camellia sinensis var. sinensis provides insights into the evolution of the tea genome and tea quality.</title>
        <authorList>
            <person name="Wei C."/>
            <person name="Yang H."/>
            <person name="Wang S."/>
            <person name="Zhao J."/>
            <person name="Liu C."/>
            <person name="Gao L."/>
            <person name="Xia E."/>
            <person name="Lu Y."/>
            <person name="Tai Y."/>
            <person name="She G."/>
            <person name="Sun J."/>
            <person name="Cao H."/>
            <person name="Tong W."/>
            <person name="Gao Q."/>
            <person name="Li Y."/>
            <person name="Deng W."/>
            <person name="Jiang X."/>
            <person name="Wang W."/>
            <person name="Chen Q."/>
            <person name="Zhang S."/>
            <person name="Li H."/>
            <person name="Wu J."/>
            <person name="Wang P."/>
            <person name="Li P."/>
            <person name="Shi C."/>
            <person name="Zheng F."/>
            <person name="Jian J."/>
            <person name="Huang B."/>
            <person name="Shan D."/>
            <person name="Shi M."/>
            <person name="Fang C."/>
            <person name="Yue Y."/>
            <person name="Li F."/>
            <person name="Li D."/>
            <person name="Wei S."/>
            <person name="Han B."/>
            <person name="Jiang C."/>
            <person name="Yin Y."/>
            <person name="Xia T."/>
            <person name="Zhang Z."/>
            <person name="Bennetzen J.L."/>
            <person name="Zhao S."/>
            <person name="Wan X."/>
        </authorList>
    </citation>
    <scope>NUCLEOTIDE SEQUENCE [LARGE SCALE GENOMIC DNA]</scope>
    <source>
        <strain evidence="6">cv. Shuchazao</strain>
        <tissue evidence="5">Leaf</tissue>
    </source>
</reference>
<proteinExistence type="predicted"/>
<dbReference type="CDD" id="cd22460">
    <property type="entry name" value="KH-I_PEPPER_rpt2_like"/>
    <property type="match status" value="1"/>
</dbReference>
<evidence type="ECO:0000313" key="6">
    <source>
        <dbReference type="Proteomes" id="UP000306102"/>
    </source>
</evidence>
<evidence type="ECO:0000256" key="2">
    <source>
        <dbReference type="PROSITE-ProRule" id="PRU00117"/>
    </source>
</evidence>
<dbReference type="Gene3D" id="3.30.1370.10">
    <property type="entry name" value="K Homology domain, type 1"/>
    <property type="match status" value="3"/>
</dbReference>
<sequence>MASAAAVTTEHAENGSAYALGSDPQTETSDTTTATVNTEAGADAPAAEKKWPGWPGDCVFRLIVPVLKVGSIIGRKGELIKKMCEETRARIRVLDGPVGSPDRVGYDWFLKAKLPTKGVKFWIWILTVYGGGDGDGDGDGGGCDGTGCVQLGWLNKNKNMRKVGKLLRLNYLIPEICAPLGMSVLISGKEELEAPLSPAMDAVIRVFKRVSALPESEGDGKAVGVAFSSIRLLVASMQAINLIGKQGSSIKSIQESTGASVRVLANDEVPFYANSDERIVELQGEAPKVLKALESVVGHLRKFLVDRSVLPLFEKSYNSTVSQERQVDTWADKSLPHGASEIAFGTDYPLSAKRESLFFDRETQLETHIPPSGISLYGQDPGLSGIRSAGRGRASGPIVTQIAQTMQIPLSYAEDIIGIGGANIAYIRRSSGAVLTVQESRGLPDEITVEIKGTSSQVQTAQQLIQEFISSHKEPVSSSYGRMDSGLRSSYSQFGSSNYQESSLSAQPPYGGGYGGGYSSYSYGL</sequence>
<dbReference type="SUPFAM" id="SSF54791">
    <property type="entry name" value="Eukaryotic type KH-domain (KH-domain type I)"/>
    <property type="match status" value="3"/>
</dbReference>
<feature type="region of interest" description="Disordered" evidence="3">
    <location>
        <begin position="1"/>
        <end position="32"/>
    </location>
</feature>
<feature type="domain" description="K Homology" evidence="4">
    <location>
        <begin position="226"/>
        <end position="301"/>
    </location>
</feature>
<dbReference type="PANTHER" id="PTHR10288">
    <property type="entry name" value="KH DOMAIN CONTAINING RNA BINDING PROTEIN"/>
    <property type="match status" value="1"/>
</dbReference>
<dbReference type="InterPro" id="IPR004087">
    <property type="entry name" value="KH_dom"/>
</dbReference>
<dbReference type="Pfam" id="PF00013">
    <property type="entry name" value="KH_1"/>
    <property type="match status" value="3"/>
</dbReference>
<feature type="domain" description="K Homology" evidence="4">
    <location>
        <begin position="400"/>
        <end position="470"/>
    </location>
</feature>
<keyword evidence="1" id="KW-0677">Repeat</keyword>
<name>A0A4V3WPP5_CAMSN</name>
<evidence type="ECO:0000259" key="4">
    <source>
        <dbReference type="SMART" id="SM00322"/>
    </source>
</evidence>
<dbReference type="Proteomes" id="UP000306102">
    <property type="component" value="Unassembled WGS sequence"/>
</dbReference>
<dbReference type="InterPro" id="IPR004088">
    <property type="entry name" value="KH_dom_type_1"/>
</dbReference>
<dbReference type="CDD" id="cd22461">
    <property type="entry name" value="KH-I_PEPPER_like_rpt3"/>
    <property type="match status" value="1"/>
</dbReference>
<dbReference type="PROSITE" id="PS50084">
    <property type="entry name" value="KH_TYPE_1"/>
    <property type="match status" value="3"/>
</dbReference>
<organism evidence="5 6">
    <name type="scientific">Camellia sinensis var. sinensis</name>
    <name type="common">China tea</name>
    <dbReference type="NCBI Taxonomy" id="542762"/>
    <lineage>
        <taxon>Eukaryota</taxon>
        <taxon>Viridiplantae</taxon>
        <taxon>Streptophyta</taxon>
        <taxon>Embryophyta</taxon>
        <taxon>Tracheophyta</taxon>
        <taxon>Spermatophyta</taxon>
        <taxon>Magnoliopsida</taxon>
        <taxon>eudicotyledons</taxon>
        <taxon>Gunneridae</taxon>
        <taxon>Pentapetalae</taxon>
        <taxon>asterids</taxon>
        <taxon>Ericales</taxon>
        <taxon>Theaceae</taxon>
        <taxon>Camellia</taxon>
    </lineage>
</organism>
<accession>A0A4V3WPP5</accession>
<feature type="compositionally biased region" description="Polar residues" evidence="3">
    <location>
        <begin position="23"/>
        <end position="32"/>
    </location>
</feature>
<comment type="caution">
    <text evidence="5">The sequence shown here is derived from an EMBL/GenBank/DDBJ whole genome shotgun (WGS) entry which is preliminary data.</text>
</comment>
<dbReference type="GO" id="GO:0003723">
    <property type="term" value="F:RNA binding"/>
    <property type="evidence" value="ECO:0007669"/>
    <property type="project" value="UniProtKB-UniRule"/>
</dbReference>
<keyword evidence="2" id="KW-0694">RNA-binding</keyword>
<keyword evidence="6" id="KW-1185">Reference proteome</keyword>
<evidence type="ECO:0000313" key="5">
    <source>
        <dbReference type="EMBL" id="THG17197.1"/>
    </source>
</evidence>
<dbReference type="STRING" id="542762.A0A4V3WPP5"/>
<evidence type="ECO:0000256" key="3">
    <source>
        <dbReference type="SAM" id="MobiDB-lite"/>
    </source>
</evidence>
<evidence type="ECO:0000256" key="1">
    <source>
        <dbReference type="ARBA" id="ARBA00022737"/>
    </source>
</evidence>
<feature type="domain" description="K Homology" evidence="4">
    <location>
        <begin position="56"/>
        <end position="172"/>
    </location>
</feature>
<dbReference type="InterPro" id="IPR036612">
    <property type="entry name" value="KH_dom_type_1_sf"/>
</dbReference>
<dbReference type="SMART" id="SM00322">
    <property type="entry name" value="KH"/>
    <property type="match status" value="3"/>
</dbReference>
<gene>
    <name evidence="5" type="ORF">TEA_027015</name>
</gene>